<dbReference type="EMBL" id="CAUYUJ010019070">
    <property type="protein sequence ID" value="CAK0888409.1"/>
    <property type="molecule type" value="Genomic_DNA"/>
</dbReference>
<gene>
    <name evidence="1" type="ORF">PCOR1329_LOCUS69208</name>
</gene>
<reference evidence="1" key="1">
    <citation type="submission" date="2023-10" db="EMBL/GenBank/DDBJ databases">
        <authorList>
            <person name="Chen Y."/>
            <person name="Shah S."/>
            <person name="Dougan E. K."/>
            <person name="Thang M."/>
            <person name="Chan C."/>
        </authorList>
    </citation>
    <scope>NUCLEOTIDE SEQUENCE [LARGE SCALE GENOMIC DNA]</scope>
</reference>
<feature type="non-terminal residue" evidence="1">
    <location>
        <position position="149"/>
    </location>
</feature>
<accession>A0ABN9WTF4</accession>
<keyword evidence="2" id="KW-1185">Reference proteome</keyword>
<dbReference type="Proteomes" id="UP001189429">
    <property type="component" value="Unassembled WGS sequence"/>
</dbReference>
<organism evidence="1 2">
    <name type="scientific">Prorocentrum cordatum</name>
    <dbReference type="NCBI Taxonomy" id="2364126"/>
    <lineage>
        <taxon>Eukaryota</taxon>
        <taxon>Sar</taxon>
        <taxon>Alveolata</taxon>
        <taxon>Dinophyceae</taxon>
        <taxon>Prorocentrales</taxon>
        <taxon>Prorocentraceae</taxon>
        <taxon>Prorocentrum</taxon>
    </lineage>
</organism>
<dbReference type="Pfam" id="PF08795">
    <property type="entry name" value="DUF1796"/>
    <property type="match status" value="1"/>
</dbReference>
<dbReference type="InterPro" id="IPR014903">
    <property type="entry name" value="DUF1796"/>
</dbReference>
<evidence type="ECO:0000313" key="2">
    <source>
        <dbReference type="Proteomes" id="UP001189429"/>
    </source>
</evidence>
<proteinExistence type="predicted"/>
<sequence length="149" mass="17151">MGRGAATLPFDWIRTTVDGLLHYIRSDFSGFFDFVTKLPVPGCNRMVMYRDRLHSFWHDDPEDPAMREKYARRIERFNQLDARVRPVLFVRSAAATEELLRAAELVEVLVARFGKEARLLLILNFQDATAGPAFVKGVPNLMVYYLTPE</sequence>
<comment type="caution">
    <text evidence="1">The sequence shown here is derived from an EMBL/GenBank/DDBJ whole genome shotgun (WGS) entry which is preliminary data.</text>
</comment>
<name>A0ABN9WTF4_9DINO</name>
<evidence type="ECO:0000313" key="1">
    <source>
        <dbReference type="EMBL" id="CAK0888409.1"/>
    </source>
</evidence>
<protein>
    <submittedName>
        <fullName evidence="1">Uncharacterized protein</fullName>
    </submittedName>
</protein>